<accession>A0A3B0STG8</accession>
<organism evidence="1">
    <name type="scientific">hydrothermal vent metagenome</name>
    <dbReference type="NCBI Taxonomy" id="652676"/>
    <lineage>
        <taxon>unclassified sequences</taxon>
        <taxon>metagenomes</taxon>
        <taxon>ecological metagenomes</taxon>
    </lineage>
</organism>
<evidence type="ECO:0000313" key="1">
    <source>
        <dbReference type="EMBL" id="VAV99753.1"/>
    </source>
</evidence>
<sequence length="226" mass="25313">MDLTTFQDELAIWFQTPRLESEDLVVLLPDAPVDIAAVAYDTLDDLEEEEAAYRVIGEQEGLRPLVTFEWDERGTEPWRFAIEMLPIDNRIYLTTPPDGAIEQAWEAFAVCTEGSNDLYAAVFVDLAMENGEPYGIDLFSSLPTTIWSDILNREVVFASFFRYLDWDESRSPGAWKAAATDLPPVMSDNEAVAGAAAAVLKDDNPTNRVVFLATWIAHAYKPTRPT</sequence>
<dbReference type="AlphaFoldDB" id="A0A3B0STG8"/>
<proteinExistence type="predicted"/>
<reference evidence="1" key="1">
    <citation type="submission" date="2018-06" db="EMBL/GenBank/DDBJ databases">
        <authorList>
            <person name="Zhirakovskaya E."/>
        </authorList>
    </citation>
    <scope>NUCLEOTIDE SEQUENCE</scope>
</reference>
<gene>
    <name evidence="1" type="ORF">MNBD_ACTINO02-86</name>
</gene>
<protein>
    <submittedName>
        <fullName evidence="1">Uncharacterized protein</fullName>
    </submittedName>
</protein>
<name>A0A3B0STG8_9ZZZZ</name>
<dbReference type="EMBL" id="UOEK01000169">
    <property type="protein sequence ID" value="VAV99753.1"/>
    <property type="molecule type" value="Genomic_DNA"/>
</dbReference>